<evidence type="ECO:0008006" key="4">
    <source>
        <dbReference type="Google" id="ProtNLM"/>
    </source>
</evidence>
<dbReference type="Proteomes" id="UP001229651">
    <property type="component" value="Unassembled WGS sequence"/>
</dbReference>
<dbReference type="PROSITE" id="PS51318">
    <property type="entry name" value="TAT"/>
    <property type="match status" value="1"/>
</dbReference>
<evidence type="ECO:0000256" key="1">
    <source>
        <dbReference type="SAM" id="SignalP"/>
    </source>
</evidence>
<comment type="caution">
    <text evidence="2">The sequence shown here is derived from an EMBL/GenBank/DDBJ whole genome shotgun (WGS) entry which is preliminary data.</text>
</comment>
<name>A0ABU0EZ80_9PSEU</name>
<protein>
    <recommendedName>
        <fullName evidence="4">Lipoprotein</fullName>
    </recommendedName>
</protein>
<reference evidence="2 3" key="1">
    <citation type="submission" date="2023-07" db="EMBL/GenBank/DDBJ databases">
        <title>Sequencing the genomes of 1000 actinobacteria strains.</title>
        <authorList>
            <person name="Klenk H.-P."/>
        </authorList>
    </citation>
    <scope>NUCLEOTIDE SEQUENCE [LARGE SCALE GENOMIC DNA]</scope>
    <source>
        <strain evidence="2 3">DSM 45805</strain>
    </source>
</reference>
<keyword evidence="1" id="KW-0732">Signal</keyword>
<proteinExistence type="predicted"/>
<organism evidence="2 3">
    <name type="scientific">Amycolatopsis thermophila</name>
    <dbReference type="NCBI Taxonomy" id="206084"/>
    <lineage>
        <taxon>Bacteria</taxon>
        <taxon>Bacillati</taxon>
        <taxon>Actinomycetota</taxon>
        <taxon>Actinomycetes</taxon>
        <taxon>Pseudonocardiales</taxon>
        <taxon>Pseudonocardiaceae</taxon>
        <taxon>Amycolatopsis</taxon>
    </lineage>
</organism>
<dbReference type="EMBL" id="JAUSUT010000001">
    <property type="protein sequence ID" value="MDQ0380629.1"/>
    <property type="molecule type" value="Genomic_DNA"/>
</dbReference>
<gene>
    <name evidence="2" type="ORF">FB470_004623</name>
</gene>
<dbReference type="InterPro" id="IPR006311">
    <property type="entry name" value="TAT_signal"/>
</dbReference>
<feature type="signal peptide" evidence="1">
    <location>
        <begin position="1"/>
        <end position="28"/>
    </location>
</feature>
<dbReference type="PROSITE" id="PS51257">
    <property type="entry name" value="PROKAR_LIPOPROTEIN"/>
    <property type="match status" value="1"/>
</dbReference>
<keyword evidence="3" id="KW-1185">Reference proteome</keyword>
<evidence type="ECO:0000313" key="3">
    <source>
        <dbReference type="Proteomes" id="UP001229651"/>
    </source>
</evidence>
<accession>A0ABU0EZ80</accession>
<feature type="chain" id="PRO_5046824359" description="Lipoprotein" evidence="1">
    <location>
        <begin position="29"/>
        <end position="320"/>
    </location>
</feature>
<sequence length="320" mass="34233">MAGNRTGGLGRRAFLTALLAGAATTACGGGGFFSVPTFSGHPAQPRLDAPAAGLRKIPAQVTAHSVVSDHLLVGYCGAPGSPALGRMTGDLREASAQLRELIGTYPKDRPVVPVVELIATTVNPAPGPDGMYRSRANDSTIQRYLDQARALGGQLLLNIQPGRADFLPEVQAYERWLTEPDVGVALDPEWAVEPGVEPGEAFGRTTGQELDGVAAYLASLVARRGLPEKIMVYHQVAVSVVEDIQGLRRHNGVAVINVVDGIGSPEAKKATWDMVMKRRPSFVNAGFKLFYQEDTRNGQHLMSPEQVLALTPRPSYVVYE</sequence>
<dbReference type="RefSeq" id="WP_306994725.1">
    <property type="nucleotide sequence ID" value="NZ_JAUSUT010000001.1"/>
</dbReference>
<evidence type="ECO:0000313" key="2">
    <source>
        <dbReference type="EMBL" id="MDQ0380629.1"/>
    </source>
</evidence>